<feature type="compositionally biased region" description="Polar residues" evidence="1">
    <location>
        <begin position="1"/>
        <end position="12"/>
    </location>
</feature>
<feature type="region of interest" description="Disordered" evidence="1">
    <location>
        <begin position="1"/>
        <end position="35"/>
    </location>
</feature>
<organism evidence="2">
    <name type="scientific">Graphocephala atropunctata</name>
    <dbReference type="NCBI Taxonomy" id="36148"/>
    <lineage>
        <taxon>Eukaryota</taxon>
        <taxon>Metazoa</taxon>
        <taxon>Ecdysozoa</taxon>
        <taxon>Arthropoda</taxon>
        <taxon>Hexapoda</taxon>
        <taxon>Insecta</taxon>
        <taxon>Pterygota</taxon>
        <taxon>Neoptera</taxon>
        <taxon>Paraneoptera</taxon>
        <taxon>Hemiptera</taxon>
        <taxon>Auchenorrhyncha</taxon>
        <taxon>Membracoidea</taxon>
        <taxon>Cicadellidae</taxon>
        <taxon>Cicadellinae</taxon>
        <taxon>Cicadellini</taxon>
        <taxon>Graphocephala</taxon>
    </lineage>
</organism>
<proteinExistence type="predicted"/>
<dbReference type="EMBL" id="GEBQ01026477">
    <property type="protein sequence ID" value="JAT13500.1"/>
    <property type="molecule type" value="Transcribed_RNA"/>
</dbReference>
<feature type="region of interest" description="Disordered" evidence="1">
    <location>
        <begin position="112"/>
        <end position="194"/>
    </location>
</feature>
<evidence type="ECO:0000256" key="1">
    <source>
        <dbReference type="SAM" id="MobiDB-lite"/>
    </source>
</evidence>
<name>A0A1B6KPX5_9HEMI</name>
<gene>
    <name evidence="2" type="ORF">g.11233</name>
</gene>
<feature type="compositionally biased region" description="Polar residues" evidence="1">
    <location>
        <begin position="116"/>
        <end position="132"/>
    </location>
</feature>
<protein>
    <submittedName>
        <fullName evidence="2">Uncharacterized protein</fullName>
    </submittedName>
</protein>
<evidence type="ECO:0000313" key="2">
    <source>
        <dbReference type="EMBL" id="JAT13500.1"/>
    </source>
</evidence>
<feature type="compositionally biased region" description="Basic and acidic residues" evidence="1">
    <location>
        <begin position="143"/>
        <end position="153"/>
    </location>
</feature>
<dbReference type="AlphaFoldDB" id="A0A1B6KPX5"/>
<reference evidence="2" key="1">
    <citation type="submission" date="2015-11" db="EMBL/GenBank/DDBJ databases">
        <title>De novo transcriptome assembly of four potential Pierce s Disease insect vectors from Arizona vineyards.</title>
        <authorList>
            <person name="Tassone E.E."/>
        </authorList>
    </citation>
    <scope>NUCLEOTIDE SEQUENCE</scope>
</reference>
<sequence length="239" mass="27327">MASRLESQSKGQQPVVRVHAHSSPPRSTPRSLPVSPDMIPAFSYGPDIAVNSVDSLVPKKSVKRGSVFQGATKKKESISKNSEFKNTNKEIILKPNTKKRLNLATPDLKIPLNLNKPRNTKTGRSVTLTNLSKDPPKQRRVQSSRDDDRENKGFLKMLSNEFPPYNPSDFVPDESDVDETHNNRVQRNKKSEDDNEELLRKIRRELEEWMVESSEMEKQQLAQCMYSLLIQVSHFLFIK</sequence>
<feature type="compositionally biased region" description="Low complexity" evidence="1">
    <location>
        <begin position="22"/>
        <end position="35"/>
    </location>
</feature>
<accession>A0A1B6KPX5</accession>